<name>A0AA35JSU4_9SAUR</name>
<reference evidence="4" key="1">
    <citation type="submission" date="2022-12" db="EMBL/GenBank/DDBJ databases">
        <authorList>
            <person name="Alioto T."/>
            <person name="Alioto T."/>
            <person name="Gomez Garrido J."/>
        </authorList>
    </citation>
    <scope>NUCLEOTIDE SEQUENCE</scope>
</reference>
<feature type="domain" description="Pyrin" evidence="3">
    <location>
        <begin position="1"/>
        <end position="58"/>
    </location>
</feature>
<dbReference type="CDD" id="cd01670">
    <property type="entry name" value="Death"/>
    <property type="match status" value="1"/>
</dbReference>
<dbReference type="InterPro" id="IPR011029">
    <property type="entry name" value="DEATH-like_dom_sf"/>
</dbReference>
<dbReference type="InterPro" id="IPR001875">
    <property type="entry name" value="DED_dom"/>
</dbReference>
<protein>
    <submittedName>
        <fullName evidence="4">Apoptosis-associated speck containing a CARD</fullName>
    </submittedName>
</protein>
<dbReference type="PROSITE" id="PS50824">
    <property type="entry name" value="DAPIN"/>
    <property type="match status" value="1"/>
</dbReference>
<evidence type="ECO:0000259" key="1">
    <source>
        <dbReference type="PROSITE" id="PS50017"/>
    </source>
</evidence>
<gene>
    <name evidence="4" type="ORF">PODLI_1B012229</name>
</gene>
<dbReference type="AlphaFoldDB" id="A0AA35JSU4"/>
<dbReference type="GO" id="GO:0007165">
    <property type="term" value="P:signal transduction"/>
    <property type="evidence" value="ECO:0007669"/>
    <property type="project" value="InterPro"/>
</dbReference>
<feature type="domain" description="DED" evidence="2">
    <location>
        <begin position="3"/>
        <end position="84"/>
    </location>
</feature>
<dbReference type="Pfam" id="PF00531">
    <property type="entry name" value="Death"/>
    <property type="match status" value="1"/>
</dbReference>
<dbReference type="InterPro" id="IPR004020">
    <property type="entry name" value="DAPIN"/>
</dbReference>
<feature type="domain" description="Death" evidence="1">
    <location>
        <begin position="141"/>
        <end position="189"/>
    </location>
</feature>
<proteinExistence type="predicted"/>
<evidence type="ECO:0000259" key="3">
    <source>
        <dbReference type="PROSITE" id="PS50824"/>
    </source>
</evidence>
<dbReference type="InterPro" id="IPR000488">
    <property type="entry name" value="Death_dom"/>
</dbReference>
<dbReference type="PROSITE" id="PS50017">
    <property type="entry name" value="DEATH_DOMAIN"/>
    <property type="match status" value="1"/>
</dbReference>
<dbReference type="Pfam" id="PF02758">
    <property type="entry name" value="PYRIN"/>
    <property type="match status" value="1"/>
</dbReference>
<evidence type="ECO:0000259" key="2">
    <source>
        <dbReference type="PROSITE" id="PS50168"/>
    </source>
</evidence>
<organism evidence="4 5">
    <name type="scientific">Podarcis lilfordi</name>
    <name type="common">Lilford's wall lizard</name>
    <dbReference type="NCBI Taxonomy" id="74358"/>
    <lineage>
        <taxon>Eukaryota</taxon>
        <taxon>Metazoa</taxon>
        <taxon>Chordata</taxon>
        <taxon>Craniata</taxon>
        <taxon>Vertebrata</taxon>
        <taxon>Euteleostomi</taxon>
        <taxon>Lepidosauria</taxon>
        <taxon>Squamata</taxon>
        <taxon>Bifurcata</taxon>
        <taxon>Unidentata</taxon>
        <taxon>Episquamata</taxon>
        <taxon>Laterata</taxon>
        <taxon>Lacertibaenia</taxon>
        <taxon>Lacertidae</taxon>
        <taxon>Podarcis</taxon>
    </lineage>
</organism>
<dbReference type="Proteomes" id="UP001178461">
    <property type="component" value="Chromosome 2"/>
</dbReference>
<evidence type="ECO:0000313" key="5">
    <source>
        <dbReference type="Proteomes" id="UP001178461"/>
    </source>
</evidence>
<evidence type="ECO:0000313" key="4">
    <source>
        <dbReference type="EMBL" id="CAI5765471.1"/>
    </source>
</evidence>
<dbReference type="SMART" id="SM01289">
    <property type="entry name" value="PYRIN"/>
    <property type="match status" value="1"/>
</dbReference>
<accession>A0AA35JSU4</accession>
<dbReference type="SUPFAM" id="SSF47986">
    <property type="entry name" value="DEATH domain"/>
    <property type="match status" value="2"/>
</dbReference>
<sequence length="206" mass="23652">MAAARERLLQILDDLTDEELRKFVFYLESIPDRSVRIPRRKLEKVSPVELAELFARYFPGEELEVAAYVLGKIPRKDLLRNLLRDVAGGDRPSGRGTPAMEAPVDLVEAAPEQPSQVSQQQLMKLARKLGRKWKTIAIEFLGVENSRLEQIEEENHKDMVMQAFYMLWDWRNREGGKATAANLYLILNQDGVNLDYDAYAFLRESA</sequence>
<keyword evidence="5" id="KW-1185">Reference proteome</keyword>
<dbReference type="Gene3D" id="1.10.533.10">
    <property type="entry name" value="Death Domain, Fas"/>
    <property type="match status" value="2"/>
</dbReference>
<dbReference type="EMBL" id="OX395127">
    <property type="protein sequence ID" value="CAI5765471.1"/>
    <property type="molecule type" value="Genomic_DNA"/>
</dbReference>
<dbReference type="PROSITE" id="PS50168">
    <property type="entry name" value="DED"/>
    <property type="match status" value="1"/>
</dbReference>
<dbReference type="GO" id="GO:0042981">
    <property type="term" value="P:regulation of apoptotic process"/>
    <property type="evidence" value="ECO:0007669"/>
    <property type="project" value="InterPro"/>
</dbReference>